<feature type="transmembrane region" description="Helical" evidence="1">
    <location>
        <begin position="69"/>
        <end position="86"/>
    </location>
</feature>
<proteinExistence type="predicted"/>
<accession>A4BKM4</accession>
<keyword evidence="1" id="KW-0472">Membrane</keyword>
<sequence length="295" mass="33409">MIKSKIKIGLFYFAVLAGYLYRFFFGKLLGILILSIFLYQSSNWLFGTTPYTFSELLSWMDKLSETSKIAIISTLVTVLGFFLAFMSSQANWKNQMFAAIKLEAASEIDEFFSKYSKLATDCKIYSDGLISSSKEIANGCEEGRSEFLVEYYTDQTGKFISIRGELNAMSIDVHRLTSKYSLVFFSSPGLFESLNSATRAVSEISSKLWINVPFKIYEDTDPIRSYLSQISTEACEELSKVVEDNQMELNFSSGKVKGNLMSSVGGFNFWYVFNLFKQGKNFSASIIERDSKRKG</sequence>
<evidence type="ECO:0000313" key="2">
    <source>
        <dbReference type="EMBL" id="EAR07335.1"/>
    </source>
</evidence>
<keyword evidence="1" id="KW-0812">Transmembrane</keyword>
<evidence type="ECO:0000256" key="1">
    <source>
        <dbReference type="SAM" id="Phobius"/>
    </source>
</evidence>
<feature type="transmembrane region" description="Helical" evidence="1">
    <location>
        <begin position="12"/>
        <end position="39"/>
    </location>
</feature>
<protein>
    <submittedName>
        <fullName evidence="2">Uncharacterized protein</fullName>
    </submittedName>
</protein>
<dbReference type="EMBL" id="AAOE01000047">
    <property type="protein sequence ID" value="EAR07335.1"/>
    <property type="molecule type" value="Genomic_DNA"/>
</dbReference>
<dbReference type="AlphaFoldDB" id="A4BKM4"/>
<gene>
    <name evidence="2" type="ORF">MED297_18081</name>
</gene>
<comment type="caution">
    <text evidence="2">The sequence shown here is derived from an EMBL/GenBank/DDBJ whole genome shotgun (WGS) entry which is preliminary data.</text>
</comment>
<keyword evidence="1" id="KW-1133">Transmembrane helix</keyword>
<dbReference type="OrthoDB" id="7061280at2"/>
<keyword evidence="3" id="KW-1185">Reference proteome</keyword>
<organism evidence="2 3">
    <name type="scientific">Reinekea blandensis MED297</name>
    <dbReference type="NCBI Taxonomy" id="314283"/>
    <lineage>
        <taxon>Bacteria</taxon>
        <taxon>Pseudomonadati</taxon>
        <taxon>Pseudomonadota</taxon>
        <taxon>Gammaproteobacteria</taxon>
        <taxon>Oceanospirillales</taxon>
        <taxon>Saccharospirillaceae</taxon>
        <taxon>Reinekea</taxon>
    </lineage>
</organism>
<name>A4BKM4_9GAMM</name>
<reference evidence="2 3" key="1">
    <citation type="submission" date="2006-02" db="EMBL/GenBank/DDBJ databases">
        <authorList>
            <person name="Pinhassi J."/>
            <person name="Pedros-Alio C."/>
            <person name="Ferriera S."/>
            <person name="Johnson J."/>
            <person name="Kravitz S."/>
            <person name="Halpern A."/>
            <person name="Remington K."/>
            <person name="Beeson K."/>
            <person name="Tran B."/>
            <person name="Rogers Y.-H."/>
            <person name="Friedman R."/>
            <person name="Venter J.C."/>
        </authorList>
    </citation>
    <scope>NUCLEOTIDE SEQUENCE [LARGE SCALE GENOMIC DNA]</scope>
    <source>
        <strain evidence="2 3">MED297</strain>
    </source>
</reference>
<dbReference type="HOGENOM" id="CLU_082112_0_0_6"/>
<dbReference type="Proteomes" id="UP000005953">
    <property type="component" value="Unassembled WGS sequence"/>
</dbReference>
<evidence type="ECO:0000313" key="3">
    <source>
        <dbReference type="Proteomes" id="UP000005953"/>
    </source>
</evidence>
<dbReference type="RefSeq" id="WP_008044062.1">
    <property type="nucleotide sequence ID" value="NZ_CH724150.1"/>
</dbReference>